<feature type="domain" description="NolW-like" evidence="10">
    <location>
        <begin position="121"/>
        <end position="186"/>
    </location>
</feature>
<dbReference type="EMBL" id="AP018933">
    <property type="protein sequence ID" value="BBG29559.1"/>
    <property type="molecule type" value="Genomic_DNA"/>
</dbReference>
<evidence type="ECO:0000256" key="7">
    <source>
        <dbReference type="RuleBase" id="RU004004"/>
    </source>
</evidence>
<dbReference type="Proteomes" id="UP000267342">
    <property type="component" value="Chromosome"/>
</dbReference>
<sequence length="415" mass="45215">MTRRLHAVWLMASVISGTAVLNVSPTAAQPMGQAQDCRHLHIDNARVPIRDMLTLLADSAHLNIVISDKVKGDVSLHLDDVTCEQALRSVMSSERLHRTRVGAVDIIEPQNDRPLSERTETRAFRLAHANAVEVAALMRRDGASLLGAEAVLQADPRTNQLLISDIPSRLDHLSAWVALLDKPVHQVQIEARIVVMREHHARQLGIRWQHDTPGAVEASTGLTLLSDPAASTAARLGLGFVTRHRLLALTLEALESEGSSQTLSQPSVVTVERQPAVIRQGQQVPYQETSASGATSSHLHDAVLALSATPVIMTGRQIMLTLDIQNDSVSDLRFNDMPVIDTNRIQTQVAVNDGETIALGGILTHKQVERLSQAPWLADVPLLGALFRARENGNERAELLIFITPRIVDTPAVAD</sequence>
<comment type="similarity">
    <text evidence="6">Belongs to the bacterial secretin family.</text>
</comment>
<dbReference type="STRING" id="1123510.GCA_000620025_01548"/>
<keyword evidence="2 7" id="KW-0813">Transport</keyword>
<dbReference type="Gene3D" id="3.30.1370.120">
    <property type="match status" value="1"/>
</dbReference>
<dbReference type="Pfam" id="PF03958">
    <property type="entry name" value="Secretin_N"/>
    <property type="match status" value="1"/>
</dbReference>
<keyword evidence="12" id="KW-1185">Reference proteome</keyword>
<feature type="signal peptide" evidence="8">
    <location>
        <begin position="1"/>
        <end position="21"/>
    </location>
</feature>
<evidence type="ECO:0000256" key="5">
    <source>
        <dbReference type="ARBA" id="ARBA00023237"/>
    </source>
</evidence>
<keyword evidence="4" id="KW-0472">Membrane</keyword>
<dbReference type="GO" id="GO:0009306">
    <property type="term" value="P:protein secretion"/>
    <property type="evidence" value="ECO:0007669"/>
    <property type="project" value="InterPro"/>
</dbReference>
<dbReference type="Pfam" id="PF00263">
    <property type="entry name" value="Secretin"/>
    <property type="match status" value="1"/>
</dbReference>
<dbReference type="PANTHER" id="PTHR30604:SF1">
    <property type="entry name" value="DNA UTILIZATION PROTEIN HOFQ"/>
    <property type="match status" value="1"/>
</dbReference>
<evidence type="ECO:0000256" key="4">
    <source>
        <dbReference type="ARBA" id="ARBA00023136"/>
    </source>
</evidence>
<evidence type="ECO:0000313" key="12">
    <source>
        <dbReference type="Proteomes" id="UP000267342"/>
    </source>
</evidence>
<reference evidence="11 12" key="1">
    <citation type="submission" date="2018-09" db="EMBL/GenBank/DDBJ databases">
        <title>Zymobacter palmae IAM14233 (=T109) whole genome analysis.</title>
        <authorList>
            <person name="Yanase H."/>
        </authorList>
    </citation>
    <scope>NUCLEOTIDE SEQUENCE [LARGE SCALE GENOMIC DNA]</scope>
    <source>
        <strain evidence="11 12">IAM14233</strain>
    </source>
</reference>
<name>A0A348HD57_9GAMM</name>
<evidence type="ECO:0000259" key="10">
    <source>
        <dbReference type="Pfam" id="PF03958"/>
    </source>
</evidence>
<feature type="chain" id="PRO_5016989058" evidence="8">
    <location>
        <begin position="22"/>
        <end position="415"/>
    </location>
</feature>
<organism evidence="11 12">
    <name type="scientific">Zymobacter palmae</name>
    <dbReference type="NCBI Taxonomy" id="33074"/>
    <lineage>
        <taxon>Bacteria</taxon>
        <taxon>Pseudomonadati</taxon>
        <taxon>Pseudomonadota</taxon>
        <taxon>Gammaproteobacteria</taxon>
        <taxon>Oceanospirillales</taxon>
        <taxon>Halomonadaceae</taxon>
        <taxon>Zymobacter group</taxon>
        <taxon>Zymobacter</taxon>
    </lineage>
</organism>
<dbReference type="NCBIfam" id="TIGR02515">
    <property type="entry name" value="IV_pilus_PilQ"/>
    <property type="match status" value="1"/>
</dbReference>
<dbReference type="GO" id="GO:0009279">
    <property type="term" value="C:cell outer membrane"/>
    <property type="evidence" value="ECO:0007669"/>
    <property type="project" value="UniProtKB-SubCell"/>
</dbReference>
<dbReference type="InterPro" id="IPR038591">
    <property type="entry name" value="NolW-like_sf"/>
</dbReference>
<accession>A0A348HD57</accession>
<keyword evidence="5" id="KW-0998">Cell outer membrane</keyword>
<evidence type="ECO:0000256" key="8">
    <source>
        <dbReference type="SAM" id="SignalP"/>
    </source>
</evidence>
<comment type="subcellular location">
    <subcellularLocation>
        <location evidence="7">Cell outer membrane</location>
    </subcellularLocation>
    <subcellularLocation>
        <location evidence="1">Membrane</location>
    </subcellularLocation>
</comment>
<evidence type="ECO:0000259" key="9">
    <source>
        <dbReference type="Pfam" id="PF00263"/>
    </source>
</evidence>
<dbReference type="PRINTS" id="PR01032">
    <property type="entry name" value="PHAGEIV"/>
</dbReference>
<evidence type="ECO:0000313" key="11">
    <source>
        <dbReference type="EMBL" id="BBG29559.1"/>
    </source>
</evidence>
<dbReference type="InterPro" id="IPR013355">
    <property type="entry name" value="Pilus_4_PilQ"/>
</dbReference>
<evidence type="ECO:0000256" key="1">
    <source>
        <dbReference type="ARBA" id="ARBA00004370"/>
    </source>
</evidence>
<protein>
    <submittedName>
        <fullName evidence="11">Type II secretory pathway, component HofQ</fullName>
    </submittedName>
</protein>
<evidence type="ECO:0000256" key="6">
    <source>
        <dbReference type="RuleBase" id="RU004003"/>
    </source>
</evidence>
<dbReference type="InterPro" id="IPR004846">
    <property type="entry name" value="T2SS/T3SS_dom"/>
</dbReference>
<proteinExistence type="inferred from homology"/>
<dbReference type="AlphaFoldDB" id="A0A348HD57"/>
<gene>
    <name evidence="11" type="ORF">ZBT109_0783</name>
</gene>
<dbReference type="InterPro" id="IPR051808">
    <property type="entry name" value="Type_IV_pilus_biogenesis"/>
</dbReference>
<dbReference type="PRINTS" id="PR00811">
    <property type="entry name" value="BCTERIALGSPD"/>
</dbReference>
<dbReference type="KEGG" id="zpl:ZBT109_0783"/>
<evidence type="ECO:0000256" key="3">
    <source>
        <dbReference type="ARBA" id="ARBA00022729"/>
    </source>
</evidence>
<evidence type="ECO:0000256" key="2">
    <source>
        <dbReference type="ARBA" id="ARBA00022448"/>
    </source>
</evidence>
<dbReference type="Gene3D" id="3.30.1370.130">
    <property type="match status" value="1"/>
</dbReference>
<feature type="domain" description="Type II/III secretion system secretin-like" evidence="9">
    <location>
        <begin position="253"/>
        <end position="409"/>
    </location>
</feature>
<keyword evidence="3 8" id="KW-0732">Signal</keyword>
<dbReference type="PANTHER" id="PTHR30604">
    <property type="entry name" value="PROTEIN TRANSPORT PROTEIN HOFQ"/>
    <property type="match status" value="1"/>
</dbReference>
<dbReference type="InterPro" id="IPR005644">
    <property type="entry name" value="NolW-like"/>
</dbReference>
<dbReference type="InterPro" id="IPR001775">
    <property type="entry name" value="GspD/PilQ"/>
</dbReference>